<reference evidence="1 2" key="1">
    <citation type="journal article" date="2007" name="Science">
        <title>The Chlamydomonas genome reveals the evolution of key animal and plant functions.</title>
        <authorList>
            <person name="Merchant S.S."/>
            <person name="Prochnik S.E."/>
            <person name="Vallon O."/>
            <person name="Harris E.H."/>
            <person name="Karpowicz S.J."/>
            <person name="Witman G.B."/>
            <person name="Terry A."/>
            <person name="Salamov A."/>
            <person name="Fritz-Laylin L.K."/>
            <person name="Marechal-Drouard L."/>
            <person name="Marshall W.F."/>
            <person name="Qu L.H."/>
            <person name="Nelson D.R."/>
            <person name="Sanderfoot A.A."/>
            <person name="Spalding M.H."/>
            <person name="Kapitonov V.V."/>
            <person name="Ren Q."/>
            <person name="Ferris P."/>
            <person name="Lindquist E."/>
            <person name="Shapiro H."/>
            <person name="Lucas S.M."/>
            <person name="Grimwood J."/>
            <person name="Schmutz J."/>
            <person name="Cardol P."/>
            <person name="Cerutti H."/>
            <person name="Chanfreau G."/>
            <person name="Chen C.L."/>
            <person name="Cognat V."/>
            <person name="Croft M.T."/>
            <person name="Dent R."/>
            <person name="Dutcher S."/>
            <person name="Fernandez E."/>
            <person name="Fukuzawa H."/>
            <person name="Gonzalez-Ballester D."/>
            <person name="Gonzalez-Halphen D."/>
            <person name="Hallmann A."/>
            <person name="Hanikenne M."/>
            <person name="Hippler M."/>
            <person name="Inwood W."/>
            <person name="Jabbari K."/>
            <person name="Kalanon M."/>
            <person name="Kuras R."/>
            <person name="Lefebvre P.A."/>
            <person name="Lemaire S.D."/>
            <person name="Lobanov A.V."/>
            <person name="Lohr M."/>
            <person name="Manuell A."/>
            <person name="Meier I."/>
            <person name="Mets L."/>
            <person name="Mittag M."/>
            <person name="Mittelmeier T."/>
            <person name="Moroney J.V."/>
            <person name="Moseley J."/>
            <person name="Napoli C."/>
            <person name="Nedelcu A.M."/>
            <person name="Niyogi K."/>
            <person name="Novoselov S.V."/>
            <person name="Paulsen I.T."/>
            <person name="Pazour G."/>
            <person name="Purton S."/>
            <person name="Ral J.P."/>
            <person name="Riano-Pachon D.M."/>
            <person name="Riekhof W."/>
            <person name="Rymarquis L."/>
            <person name="Schroda M."/>
            <person name="Stern D."/>
            <person name="Umen J."/>
            <person name="Willows R."/>
            <person name="Wilson N."/>
            <person name="Zimmer S.L."/>
            <person name="Allmer J."/>
            <person name="Balk J."/>
            <person name="Bisova K."/>
            <person name="Chen C.J."/>
            <person name="Elias M."/>
            <person name="Gendler K."/>
            <person name="Hauser C."/>
            <person name="Lamb M.R."/>
            <person name="Ledford H."/>
            <person name="Long J.C."/>
            <person name="Minagawa J."/>
            <person name="Page M.D."/>
            <person name="Pan J."/>
            <person name="Pootakham W."/>
            <person name="Roje S."/>
            <person name="Rose A."/>
            <person name="Stahlberg E."/>
            <person name="Terauchi A.M."/>
            <person name="Yang P."/>
            <person name="Ball S."/>
            <person name="Bowler C."/>
            <person name="Dieckmann C.L."/>
            <person name="Gladyshev V.N."/>
            <person name="Green P."/>
            <person name="Jorgensen R."/>
            <person name="Mayfield S."/>
            <person name="Mueller-Roeber B."/>
            <person name="Rajamani S."/>
            <person name="Sayre R.T."/>
            <person name="Brokstein P."/>
            <person name="Dubchak I."/>
            <person name="Goodstein D."/>
            <person name="Hornick L."/>
            <person name="Huang Y.W."/>
            <person name="Jhaveri J."/>
            <person name="Luo Y."/>
            <person name="Martinez D."/>
            <person name="Ngau W.C."/>
            <person name="Otillar B."/>
            <person name="Poliakov A."/>
            <person name="Porter A."/>
            <person name="Szajkowski L."/>
            <person name="Werner G."/>
            <person name="Zhou K."/>
            <person name="Grigoriev I.V."/>
            <person name="Rokhsar D.S."/>
            <person name="Grossman A.R."/>
        </authorList>
    </citation>
    <scope>NUCLEOTIDE SEQUENCE [LARGE SCALE GENOMIC DNA]</scope>
    <source>
        <strain evidence="2">CC-503</strain>
    </source>
</reference>
<gene>
    <name evidence="1" type="ORF">CHLRE_21g752747v5</name>
</gene>
<keyword evidence="2" id="KW-1185">Reference proteome</keyword>
<protein>
    <submittedName>
        <fullName evidence="1">Uncharacterized protein</fullName>
    </submittedName>
</protein>
<name>A0A2K3CNA9_CHLRE</name>
<dbReference type="Gramene" id="PNW69763">
    <property type="protein sequence ID" value="PNW69763"/>
    <property type="gene ID" value="CHLRE_21g752747v5"/>
</dbReference>
<dbReference type="RefSeq" id="XP_042914185.1">
    <property type="nucleotide sequence ID" value="XM_043072893.1"/>
</dbReference>
<evidence type="ECO:0000313" key="1">
    <source>
        <dbReference type="EMBL" id="PNW69763.1"/>
    </source>
</evidence>
<sequence>MAYISSGSAVRAPVFTAGVKVAGGGAPCAWPTPQGPPCSRPFPRLVSSPQGWMVERAKTYATVLAHGVHDGAA</sequence>
<proteinExistence type="predicted"/>
<evidence type="ECO:0000313" key="2">
    <source>
        <dbReference type="Proteomes" id="UP000006906"/>
    </source>
</evidence>
<dbReference type="Proteomes" id="UP000006906">
    <property type="component" value="Unassembled WGS sequence"/>
</dbReference>
<dbReference type="EMBL" id="KZ454948">
    <property type="protein sequence ID" value="PNW69763.1"/>
    <property type="molecule type" value="Genomic_DNA"/>
</dbReference>
<dbReference type="InParanoid" id="A0A2K3CNA9"/>
<dbReference type="GeneID" id="5716762"/>
<organism evidence="1 2">
    <name type="scientific">Chlamydomonas reinhardtii</name>
    <name type="common">Chlamydomonas smithii</name>
    <dbReference type="NCBI Taxonomy" id="3055"/>
    <lineage>
        <taxon>Eukaryota</taxon>
        <taxon>Viridiplantae</taxon>
        <taxon>Chlorophyta</taxon>
        <taxon>core chlorophytes</taxon>
        <taxon>Chlorophyceae</taxon>
        <taxon>CS clade</taxon>
        <taxon>Chlamydomonadales</taxon>
        <taxon>Chlamydomonadaceae</taxon>
        <taxon>Chlamydomonas</taxon>
    </lineage>
</organism>
<dbReference type="AlphaFoldDB" id="A0A2K3CNA9"/>
<accession>A0A2K3CNA9</accession>
<dbReference type="KEGG" id="cre:CHLRE_21g752747v5"/>